<protein>
    <submittedName>
        <fullName evidence="2">Uncharacterized protein</fullName>
    </submittedName>
</protein>
<gene>
    <name evidence="2" type="ORF">CYLTODRAFT_416739</name>
</gene>
<feature type="region of interest" description="Disordered" evidence="1">
    <location>
        <begin position="1"/>
        <end position="141"/>
    </location>
</feature>
<reference evidence="2 3" key="1">
    <citation type="journal article" date="2015" name="Fungal Genet. Biol.">
        <title>Evolution of novel wood decay mechanisms in Agaricales revealed by the genome sequences of Fistulina hepatica and Cylindrobasidium torrendii.</title>
        <authorList>
            <person name="Floudas D."/>
            <person name="Held B.W."/>
            <person name="Riley R."/>
            <person name="Nagy L.G."/>
            <person name="Koehler G."/>
            <person name="Ransdell A.S."/>
            <person name="Younus H."/>
            <person name="Chow J."/>
            <person name="Chiniquy J."/>
            <person name="Lipzen A."/>
            <person name="Tritt A."/>
            <person name="Sun H."/>
            <person name="Haridas S."/>
            <person name="LaButti K."/>
            <person name="Ohm R.A."/>
            <person name="Kues U."/>
            <person name="Blanchette R.A."/>
            <person name="Grigoriev I.V."/>
            <person name="Minto R.E."/>
            <person name="Hibbett D.S."/>
        </authorList>
    </citation>
    <scope>NUCLEOTIDE SEQUENCE [LARGE SCALE GENOMIC DNA]</scope>
    <source>
        <strain evidence="2 3">FP15055 ss-10</strain>
    </source>
</reference>
<feature type="compositionally biased region" description="Acidic residues" evidence="1">
    <location>
        <begin position="324"/>
        <end position="336"/>
    </location>
</feature>
<feature type="region of interest" description="Disordered" evidence="1">
    <location>
        <begin position="267"/>
        <end position="336"/>
    </location>
</feature>
<feature type="compositionally biased region" description="Polar residues" evidence="1">
    <location>
        <begin position="284"/>
        <end position="300"/>
    </location>
</feature>
<proteinExistence type="predicted"/>
<organism evidence="2 3">
    <name type="scientific">Cylindrobasidium torrendii FP15055 ss-10</name>
    <dbReference type="NCBI Taxonomy" id="1314674"/>
    <lineage>
        <taxon>Eukaryota</taxon>
        <taxon>Fungi</taxon>
        <taxon>Dikarya</taxon>
        <taxon>Basidiomycota</taxon>
        <taxon>Agaricomycotina</taxon>
        <taxon>Agaricomycetes</taxon>
        <taxon>Agaricomycetidae</taxon>
        <taxon>Agaricales</taxon>
        <taxon>Marasmiineae</taxon>
        <taxon>Physalacriaceae</taxon>
        <taxon>Cylindrobasidium</taxon>
    </lineage>
</organism>
<feature type="compositionally biased region" description="Acidic residues" evidence="1">
    <location>
        <begin position="267"/>
        <end position="276"/>
    </location>
</feature>
<feature type="compositionally biased region" description="Basic and acidic residues" evidence="1">
    <location>
        <begin position="302"/>
        <end position="323"/>
    </location>
</feature>
<sequence>MKNKKSLQRNRSRSPAAGPSREQETPALARRFRSRSRGPRSPSPYWRYSSVRRGYSPPRRRPYYRTPSRHSRSRSRTPLRGGYHRYRSNSPNPRGRSISRTDFARGQCSRSPRARSPLRAEASSSTLNRAPPSPVQVAPQNLQERLAKERQLAIGAMDLVKQLEAQQNISAPVRPISPAPVAKFPVRLPPSQPRADRHLSKPAPPTFVPASQSAGQGQDIAVNRENNPLPSQLAENRPASDARPQPDPPASAKIHRRFLGFDLALSEEESDMDMSDDPAKASKITETNKPDQPQVEQNFVQPRREHEDATVDVIKTDSAKEEPKDEDTYEEEDVDEVNPMAYDAQLSDCPFSESTVTSNAILMMQTQS</sequence>
<evidence type="ECO:0000313" key="2">
    <source>
        <dbReference type="EMBL" id="KIY73712.1"/>
    </source>
</evidence>
<keyword evidence="3" id="KW-1185">Reference proteome</keyword>
<accession>A0A0D7BTJ7</accession>
<feature type="compositionally biased region" description="Low complexity" evidence="1">
    <location>
        <begin position="109"/>
        <end position="125"/>
    </location>
</feature>
<feature type="compositionally biased region" description="Basic residues" evidence="1">
    <location>
        <begin position="58"/>
        <end position="87"/>
    </location>
</feature>
<feature type="compositionally biased region" description="Polar residues" evidence="1">
    <location>
        <begin position="224"/>
        <end position="234"/>
    </location>
</feature>
<dbReference type="AlphaFoldDB" id="A0A0D7BTJ7"/>
<dbReference type="EMBL" id="KN880434">
    <property type="protein sequence ID" value="KIY73712.1"/>
    <property type="molecule type" value="Genomic_DNA"/>
</dbReference>
<feature type="region of interest" description="Disordered" evidence="1">
    <location>
        <begin position="177"/>
        <end position="253"/>
    </location>
</feature>
<dbReference type="Proteomes" id="UP000054007">
    <property type="component" value="Unassembled WGS sequence"/>
</dbReference>
<feature type="compositionally biased region" description="Low complexity" evidence="1">
    <location>
        <begin position="39"/>
        <end position="57"/>
    </location>
</feature>
<evidence type="ECO:0000256" key="1">
    <source>
        <dbReference type="SAM" id="MobiDB-lite"/>
    </source>
</evidence>
<evidence type="ECO:0000313" key="3">
    <source>
        <dbReference type="Proteomes" id="UP000054007"/>
    </source>
</evidence>
<name>A0A0D7BTJ7_9AGAR</name>
<feature type="compositionally biased region" description="Basic residues" evidence="1">
    <location>
        <begin position="1"/>
        <end position="12"/>
    </location>
</feature>